<dbReference type="GO" id="GO:0004984">
    <property type="term" value="F:olfactory receptor activity"/>
    <property type="evidence" value="ECO:0007669"/>
    <property type="project" value="TreeGrafter"/>
</dbReference>
<accession>A0AAV9SJK8</accession>
<comment type="subcellular location">
    <subcellularLocation>
        <location evidence="1">Membrane</location>
    </subcellularLocation>
</comment>
<feature type="transmembrane region" description="Helical" evidence="6">
    <location>
        <begin position="366"/>
        <end position="387"/>
    </location>
</feature>
<proteinExistence type="inferred from homology"/>
<feature type="transmembrane region" description="Helical" evidence="6">
    <location>
        <begin position="215"/>
        <end position="235"/>
    </location>
</feature>
<feature type="transmembrane region" description="Helical" evidence="6">
    <location>
        <begin position="87"/>
        <end position="119"/>
    </location>
</feature>
<evidence type="ECO:0000256" key="2">
    <source>
        <dbReference type="ARBA" id="ARBA00022692"/>
    </source>
</evidence>
<evidence type="ECO:0000256" key="5">
    <source>
        <dbReference type="RuleBase" id="RU000688"/>
    </source>
</evidence>
<dbReference type="PRINTS" id="PR00237">
    <property type="entry name" value="GPCRRHODOPSN"/>
</dbReference>
<name>A0AAV9SJK8_9TELE</name>
<feature type="transmembrane region" description="Helical" evidence="6">
    <location>
        <begin position="169"/>
        <end position="195"/>
    </location>
</feature>
<feature type="transmembrane region" description="Helical" evidence="6">
    <location>
        <begin position="273"/>
        <end position="294"/>
    </location>
</feature>
<feature type="domain" description="G-protein coupled receptors family 1 profile" evidence="7">
    <location>
        <begin position="111"/>
        <end position="387"/>
    </location>
</feature>
<comment type="similarity">
    <text evidence="5">Belongs to the G-protein coupled receptor 1 family.</text>
</comment>
<evidence type="ECO:0000256" key="3">
    <source>
        <dbReference type="ARBA" id="ARBA00022989"/>
    </source>
</evidence>
<organism evidence="8 9">
    <name type="scientific">Crenichthys baileyi</name>
    <name type="common">White River springfish</name>
    <dbReference type="NCBI Taxonomy" id="28760"/>
    <lineage>
        <taxon>Eukaryota</taxon>
        <taxon>Metazoa</taxon>
        <taxon>Chordata</taxon>
        <taxon>Craniata</taxon>
        <taxon>Vertebrata</taxon>
        <taxon>Euteleostomi</taxon>
        <taxon>Actinopterygii</taxon>
        <taxon>Neopterygii</taxon>
        <taxon>Teleostei</taxon>
        <taxon>Neoteleostei</taxon>
        <taxon>Acanthomorphata</taxon>
        <taxon>Ovalentaria</taxon>
        <taxon>Atherinomorphae</taxon>
        <taxon>Cyprinodontiformes</taxon>
        <taxon>Goodeidae</taxon>
        <taxon>Crenichthys</taxon>
    </lineage>
</organism>
<dbReference type="Gene3D" id="1.20.1070.10">
    <property type="entry name" value="Rhodopsin 7-helix transmembrane proteins"/>
    <property type="match status" value="1"/>
</dbReference>
<feature type="transmembrane region" description="Helical" evidence="6">
    <location>
        <begin position="315"/>
        <end position="334"/>
    </location>
</feature>
<gene>
    <name evidence="8" type="ORF">CRENBAI_003988</name>
</gene>
<keyword evidence="5" id="KW-0297">G-protein coupled receptor</keyword>
<dbReference type="AlphaFoldDB" id="A0AAV9SJK8"/>
<keyword evidence="4 6" id="KW-0472">Membrane</keyword>
<evidence type="ECO:0000313" key="9">
    <source>
        <dbReference type="Proteomes" id="UP001311232"/>
    </source>
</evidence>
<evidence type="ECO:0000313" key="8">
    <source>
        <dbReference type="EMBL" id="KAK5621486.1"/>
    </source>
</evidence>
<dbReference type="InterPro" id="IPR017452">
    <property type="entry name" value="GPCR_Rhodpsn_7TM"/>
</dbReference>
<evidence type="ECO:0000259" key="7">
    <source>
        <dbReference type="PROSITE" id="PS50262"/>
    </source>
</evidence>
<dbReference type="CDD" id="cd00637">
    <property type="entry name" value="7tm_classA_rhodopsin-like"/>
    <property type="match status" value="1"/>
</dbReference>
<dbReference type="SUPFAM" id="SSF81321">
    <property type="entry name" value="Family A G protein-coupled receptor-like"/>
    <property type="match status" value="1"/>
</dbReference>
<evidence type="ECO:0000256" key="1">
    <source>
        <dbReference type="ARBA" id="ARBA00004370"/>
    </source>
</evidence>
<comment type="caution">
    <text evidence="8">The sequence shown here is derived from an EMBL/GenBank/DDBJ whole genome shotgun (WGS) entry which is preliminary data.</text>
</comment>
<dbReference type="GO" id="GO:0005549">
    <property type="term" value="F:odorant binding"/>
    <property type="evidence" value="ECO:0007669"/>
    <property type="project" value="TreeGrafter"/>
</dbReference>
<keyword evidence="5" id="KW-0675">Receptor</keyword>
<keyword evidence="2 5" id="KW-0812">Transmembrane</keyword>
<protein>
    <recommendedName>
        <fullName evidence="7">G-protein coupled receptors family 1 profile domain-containing protein</fullName>
    </recommendedName>
</protein>
<sequence>MNFLCWVSGLNLRARSRARRVSPVDIAGGGTSQSFDSTLMKMPNVTVLLLTEAPSIRSQCQWYNHDNHTEPRVTDRLATAEHHFNSIIPYGAAVSALICVFVFLTLFSLLANVFTVYIIERSDDLSWLPRFVLCKSLILSDLLQTVSFAPAVIYSLVQHQTMAFSPWCYFQYVVGGVSIFSSLTTITCMAMERYLYVCFALQYTVMVTRERIRKVLILIWVYSISIAFIGLSLVLCTGRQEKNPHVTMGLLCEPDIVEQHMGSPRAPAIFRKAIGSLTLLLCLLVHAFSYFRMYRNASNAVVPFNESNSAARRTVLFYCGMLFLQVLPLLIKVASDALGEFRGTSVIELTSGSQEHCETDPSATAAVFHVSLLTMLLVPPCINPLVYGLRSVELRKPLAKRFRWRAENRDDEERPREMIRLRNIVHPSLPEAG</sequence>
<dbReference type="EMBL" id="JAHHUM010000302">
    <property type="protein sequence ID" value="KAK5621486.1"/>
    <property type="molecule type" value="Genomic_DNA"/>
</dbReference>
<dbReference type="InterPro" id="IPR000276">
    <property type="entry name" value="GPCR_Rhodpsn"/>
</dbReference>
<keyword evidence="9" id="KW-1185">Reference proteome</keyword>
<dbReference type="InterPro" id="IPR052921">
    <property type="entry name" value="GPCR1_Superfamily_Member"/>
</dbReference>
<dbReference type="PROSITE" id="PS50262">
    <property type="entry name" value="G_PROTEIN_RECEP_F1_2"/>
    <property type="match status" value="1"/>
</dbReference>
<keyword evidence="5" id="KW-0807">Transducer</keyword>
<dbReference type="PANTHER" id="PTHR26451:SF905">
    <property type="entry name" value="OLFACTORY RECEPTOR 2G3-LIKE"/>
    <property type="match status" value="1"/>
</dbReference>
<dbReference type="PROSITE" id="PS00237">
    <property type="entry name" value="G_PROTEIN_RECEP_F1_1"/>
    <property type="match status" value="1"/>
</dbReference>
<dbReference type="PANTHER" id="PTHR26451">
    <property type="entry name" value="G_PROTEIN_RECEP_F1_2 DOMAIN-CONTAINING PROTEIN"/>
    <property type="match status" value="1"/>
</dbReference>
<evidence type="ECO:0000256" key="6">
    <source>
        <dbReference type="SAM" id="Phobius"/>
    </source>
</evidence>
<evidence type="ECO:0000256" key="4">
    <source>
        <dbReference type="ARBA" id="ARBA00023136"/>
    </source>
</evidence>
<keyword evidence="3 6" id="KW-1133">Transmembrane helix</keyword>
<feature type="transmembrane region" description="Helical" evidence="6">
    <location>
        <begin position="131"/>
        <end position="157"/>
    </location>
</feature>
<dbReference type="Proteomes" id="UP001311232">
    <property type="component" value="Unassembled WGS sequence"/>
</dbReference>
<dbReference type="GO" id="GO:0004930">
    <property type="term" value="F:G protein-coupled receptor activity"/>
    <property type="evidence" value="ECO:0007669"/>
    <property type="project" value="UniProtKB-KW"/>
</dbReference>
<dbReference type="GO" id="GO:0016020">
    <property type="term" value="C:membrane"/>
    <property type="evidence" value="ECO:0007669"/>
    <property type="project" value="UniProtKB-SubCell"/>
</dbReference>
<reference evidence="8 9" key="1">
    <citation type="submission" date="2021-06" db="EMBL/GenBank/DDBJ databases">
        <authorList>
            <person name="Palmer J.M."/>
        </authorList>
    </citation>
    <scope>NUCLEOTIDE SEQUENCE [LARGE SCALE GENOMIC DNA]</scope>
    <source>
        <strain evidence="8 9">MEX-2019</strain>
        <tissue evidence="8">Muscle</tissue>
    </source>
</reference>
<dbReference type="Pfam" id="PF00001">
    <property type="entry name" value="7tm_1"/>
    <property type="match status" value="1"/>
</dbReference>